<protein>
    <submittedName>
        <fullName evidence="2">Uncharacterized protein</fullName>
    </submittedName>
</protein>
<organism evidence="2 3">
    <name type="scientific">Cynara cardunculus var. scolymus</name>
    <name type="common">Globe artichoke</name>
    <name type="synonym">Cynara scolymus</name>
    <dbReference type="NCBI Taxonomy" id="59895"/>
    <lineage>
        <taxon>Eukaryota</taxon>
        <taxon>Viridiplantae</taxon>
        <taxon>Streptophyta</taxon>
        <taxon>Embryophyta</taxon>
        <taxon>Tracheophyta</taxon>
        <taxon>Spermatophyta</taxon>
        <taxon>Magnoliopsida</taxon>
        <taxon>eudicotyledons</taxon>
        <taxon>Gunneridae</taxon>
        <taxon>Pentapetalae</taxon>
        <taxon>asterids</taxon>
        <taxon>campanulids</taxon>
        <taxon>Asterales</taxon>
        <taxon>Asteraceae</taxon>
        <taxon>Carduoideae</taxon>
        <taxon>Cardueae</taxon>
        <taxon>Carduinae</taxon>
        <taxon>Cynara</taxon>
    </lineage>
</organism>
<dbReference type="PANTHER" id="PTHR36335">
    <property type="entry name" value="CHAPERONE DNAJ-DOMAIN SUPERFAMILY PROTEIN"/>
    <property type="match status" value="1"/>
</dbReference>
<dbReference type="STRING" id="59895.A0A118JYA0"/>
<dbReference type="AlphaFoldDB" id="A0A118JYA0"/>
<gene>
    <name evidence="2" type="ORF">Ccrd_000449</name>
</gene>
<keyword evidence="3" id="KW-1185">Reference proteome</keyword>
<dbReference type="EMBL" id="LEKV01003831">
    <property type="protein sequence ID" value="KVH97477.1"/>
    <property type="molecule type" value="Genomic_DNA"/>
</dbReference>
<accession>A0A118JYA0</accession>
<feature type="compositionally biased region" description="Low complexity" evidence="1">
    <location>
        <begin position="103"/>
        <end position="112"/>
    </location>
</feature>
<comment type="caution">
    <text evidence="2">The sequence shown here is derived from an EMBL/GenBank/DDBJ whole genome shotgun (WGS) entry which is preliminary data.</text>
</comment>
<name>A0A118JYA0_CYNCS</name>
<proteinExistence type="predicted"/>
<evidence type="ECO:0000313" key="3">
    <source>
        <dbReference type="Proteomes" id="UP000243975"/>
    </source>
</evidence>
<dbReference type="PANTHER" id="PTHR36335:SF1">
    <property type="entry name" value="CHAPERONE DNAJ-DOMAIN SUPERFAMILY PROTEIN"/>
    <property type="match status" value="1"/>
</dbReference>
<evidence type="ECO:0000313" key="2">
    <source>
        <dbReference type="EMBL" id="KVH97477.1"/>
    </source>
</evidence>
<evidence type="ECO:0000256" key="1">
    <source>
        <dbReference type="SAM" id="MobiDB-lite"/>
    </source>
</evidence>
<dbReference type="Proteomes" id="UP000243975">
    <property type="component" value="Unassembled WGS sequence"/>
</dbReference>
<sequence length="196" mass="22878">MEDPSKFEQQSCKCFEHFDYCLYKDNSQSHRLSPLFSNEQHTYTQGKQKYRIPSDHGASDIADIGPRNLNLQVDRTSSHKIPFSVKTGDCSHGFGHRDDKSEQTPSSSTSSEVENEENLIFNSSNTDDAPVENSIVNEREKLKETDEYKRALEEEWSAWQRAEEAQQLRRFLKRKKAEKLRLLDMERDKNNAWKKS</sequence>
<reference evidence="2 3" key="1">
    <citation type="journal article" date="2016" name="Sci. Rep.">
        <title>The genome sequence of the outbreeding globe artichoke constructed de novo incorporating a phase-aware low-pass sequencing strategy of F1 progeny.</title>
        <authorList>
            <person name="Scaglione D."/>
            <person name="Reyes-Chin-Wo S."/>
            <person name="Acquadro A."/>
            <person name="Froenicke L."/>
            <person name="Portis E."/>
            <person name="Beitel C."/>
            <person name="Tirone M."/>
            <person name="Mauro R."/>
            <person name="Lo Monaco A."/>
            <person name="Mauromicale G."/>
            <person name="Faccioli P."/>
            <person name="Cattivelli L."/>
            <person name="Rieseberg L."/>
            <person name="Michelmore R."/>
            <person name="Lanteri S."/>
        </authorList>
    </citation>
    <scope>NUCLEOTIDE SEQUENCE [LARGE SCALE GENOMIC DNA]</scope>
    <source>
        <strain evidence="2">2C</strain>
    </source>
</reference>
<dbReference type="Gramene" id="KVH97477">
    <property type="protein sequence ID" value="KVH97477"/>
    <property type="gene ID" value="Ccrd_000449"/>
</dbReference>
<feature type="region of interest" description="Disordered" evidence="1">
    <location>
        <begin position="88"/>
        <end position="144"/>
    </location>
</feature>